<sequence>MRLRWGRPNLRAHEAMAPAASSSPDSAVTVSFLGVTTLLFDDGESAILTDGFFSRPSMTRTLLTPLRTDPARVDYALKRAGIDTLDAVVCAHCHYDHALDSAHVAQRTGAVLVGDESTALIGRGAELHPSRIATAQPGDELELGHYTLTFVESEHSAPNRMRGTVGRALAQPVRVKAYKCGAAWSILVAHNRSGQTALVHSSAGFRSNMLAGRTADVAYLAVGQLGHQSRNFIEKYWSETVAAVGAHTVVLTHWDDFFRPLTAPLRALPYTFDDLDASLRTLSDCARRDGVHLVELPTLWRRTDPWATR</sequence>
<gene>
    <name evidence="2" type="ORF">UFOPK3472_00285</name>
</gene>
<dbReference type="PANTHER" id="PTHR43546">
    <property type="entry name" value="UPF0173 METAL-DEPENDENT HYDROLASE MJ1163-RELATED"/>
    <property type="match status" value="1"/>
</dbReference>
<dbReference type="EMBL" id="CAFBLX010000010">
    <property type="protein sequence ID" value="CAB4876851.1"/>
    <property type="molecule type" value="Genomic_DNA"/>
</dbReference>
<organism evidence="2">
    <name type="scientific">freshwater metagenome</name>
    <dbReference type="NCBI Taxonomy" id="449393"/>
    <lineage>
        <taxon>unclassified sequences</taxon>
        <taxon>metagenomes</taxon>
        <taxon>ecological metagenomes</taxon>
    </lineage>
</organism>
<dbReference type="CDD" id="cd06262">
    <property type="entry name" value="metallo-hydrolase-like_MBL-fold"/>
    <property type="match status" value="1"/>
</dbReference>
<accession>A0A6J7E247</accession>
<evidence type="ECO:0000259" key="1">
    <source>
        <dbReference type="Pfam" id="PF00753"/>
    </source>
</evidence>
<dbReference type="SUPFAM" id="SSF56281">
    <property type="entry name" value="Metallo-hydrolase/oxidoreductase"/>
    <property type="match status" value="1"/>
</dbReference>
<dbReference type="AlphaFoldDB" id="A0A6J7E247"/>
<evidence type="ECO:0000313" key="2">
    <source>
        <dbReference type="EMBL" id="CAB4876851.1"/>
    </source>
</evidence>
<dbReference type="PANTHER" id="PTHR43546:SF3">
    <property type="entry name" value="UPF0173 METAL-DEPENDENT HYDROLASE MJ1163"/>
    <property type="match status" value="1"/>
</dbReference>
<proteinExistence type="predicted"/>
<dbReference type="InterPro" id="IPR036866">
    <property type="entry name" value="RibonucZ/Hydroxyglut_hydro"/>
</dbReference>
<dbReference type="InterPro" id="IPR001279">
    <property type="entry name" value="Metallo-B-lactamas"/>
</dbReference>
<protein>
    <submittedName>
        <fullName evidence="2">Unannotated protein</fullName>
    </submittedName>
</protein>
<dbReference type="Pfam" id="PF00753">
    <property type="entry name" value="Lactamase_B"/>
    <property type="match status" value="1"/>
</dbReference>
<name>A0A6J7E247_9ZZZZ</name>
<dbReference type="InterPro" id="IPR050114">
    <property type="entry name" value="UPF0173_UPF0282_UlaG_hydrolase"/>
</dbReference>
<reference evidence="2" key="1">
    <citation type="submission" date="2020-05" db="EMBL/GenBank/DDBJ databases">
        <authorList>
            <person name="Chiriac C."/>
            <person name="Salcher M."/>
            <person name="Ghai R."/>
            <person name="Kavagutti S V."/>
        </authorList>
    </citation>
    <scope>NUCLEOTIDE SEQUENCE</scope>
</reference>
<feature type="domain" description="Metallo-beta-lactamase" evidence="1">
    <location>
        <begin position="33"/>
        <end position="134"/>
    </location>
</feature>
<dbReference type="Gene3D" id="3.60.15.10">
    <property type="entry name" value="Ribonuclease Z/Hydroxyacylglutathione hydrolase-like"/>
    <property type="match status" value="1"/>
</dbReference>